<keyword evidence="4" id="KW-0597">Phosphoprotein</keyword>
<dbReference type="Gene3D" id="3.30.559.30">
    <property type="entry name" value="Nonribosomal peptide synthetase, condensation domain"/>
    <property type="match status" value="1"/>
</dbReference>
<evidence type="ECO:0000256" key="4">
    <source>
        <dbReference type="ARBA" id="ARBA00022553"/>
    </source>
</evidence>
<dbReference type="PANTHER" id="PTHR45527">
    <property type="entry name" value="NONRIBOSOMAL PEPTIDE SYNTHETASE"/>
    <property type="match status" value="1"/>
</dbReference>
<comment type="similarity">
    <text evidence="2">Belongs to the ATP-dependent AMP-binding enzyme family.</text>
</comment>
<dbReference type="FunFam" id="3.30.300.30:FF:000010">
    <property type="entry name" value="Enterobactin synthetase component F"/>
    <property type="match status" value="1"/>
</dbReference>
<dbReference type="InterPro" id="IPR001242">
    <property type="entry name" value="Condensation_dom"/>
</dbReference>
<evidence type="ECO:0000256" key="3">
    <source>
        <dbReference type="ARBA" id="ARBA00022450"/>
    </source>
</evidence>
<evidence type="ECO:0000259" key="5">
    <source>
        <dbReference type="PROSITE" id="PS50075"/>
    </source>
</evidence>
<dbReference type="Gene3D" id="2.30.38.10">
    <property type="entry name" value="Luciferase, Domain 3"/>
    <property type="match status" value="1"/>
</dbReference>
<dbReference type="Pfam" id="PF00501">
    <property type="entry name" value="AMP-binding"/>
    <property type="match status" value="1"/>
</dbReference>
<dbReference type="AlphaFoldDB" id="A0A7W8YVK2"/>
<dbReference type="InterPro" id="IPR041464">
    <property type="entry name" value="TubC_N"/>
</dbReference>
<accession>A0A7W8YVK2</accession>
<sequence>MRIDEYITNLRKVNQITIHVVDQVLKLKAPDHALTPQLIEEIKARKAEILEFFSKANTGDKLSAIPAAATKSSYVLSAAQKRMYFLYELDQSSVAYNMPQFIKLEGKVNVTRLAEALRNLVKRHESLRTIFRIEQDEPVQYILEESDFGMVHTLAEDADPVLANFVKPFDLHTGPLLRAELISTSNGVHILAIDMPHIVTDGVSNVLLVRDFMQLYQGLKLDGLTIHYKDYAEWQQSEGRQTVLAAQKEFWLTAYAEETNQLNLPSDFPRPQLKQHAGDTVKFTLDSTITAGLLRLSAEQGVTMYMILLSFYKILLGRLANTADVVVGSPVAGREHTDLEGIIGMFANTLPIRSYPEGAKTYQDYLAELKQISLQCFENQSYQYEELVNNLKIDRDTSRNPLFDVMFSYENFGDDSLELPGLIISPYQSNHYISKFDLTLSASQQGETLHLQFDYSTSLYNKERISRYVTYFQKIAVAVLEDVTVKISAINLLSKEEVEEQLETFNMTAIAYPHEKTLLDLFSTQVLRTPGHIAVVHENSELSYQELEARANQLANYLRSKGVSTGTHVAILVERSVEMIIGLLGILKAGAVYIPLHNNQPLSHQQQIIGESKSEFLLCSSAVAANYRQLKTLNIHDDLILEQSTADLNLALSPEAIAYIIYTSGTTGKPNGVLVNHRSVVNLLAYQQQVFGIDSEESILQFATLSFDASVEQIWLALHTGAKLVLISTAVITDQAKWNAYLIRHKITHLHATPSFLEQMDLPMPNHIKRIIAGGEECSPHLANRFCEDYKFYNEYGPTETTVTAVEYEVKEKIALDNKVPIGRPVGNTKVYILGANRELLPKGVTGELYIGGDGLTQGYFNAEALTSARFIPNPYATGELIYKTGDLVRWLEDGNLVYLGRNDEQVKIRGFRIELGEIECQLLKHEDIQHAVVTVYTNGHEKYLAAYYVSPSVLTDYELRSFLGSKIPDYMIPASFIRLESIPLNANGKIDKKALPDPVMNLKEDYVAPANPTETQLVEIWSSLLQLEPALISVNKSFFELGGHSLKAVTMVNKIRSQMNVEVSLKQIFQMTSIQEISNYIANELWLKSTMDHTLNEEFILD</sequence>
<dbReference type="InterPro" id="IPR020806">
    <property type="entry name" value="PKS_PP-bd"/>
</dbReference>
<dbReference type="GO" id="GO:0031177">
    <property type="term" value="F:phosphopantetheine binding"/>
    <property type="evidence" value="ECO:0007669"/>
    <property type="project" value="InterPro"/>
</dbReference>
<dbReference type="GO" id="GO:0005737">
    <property type="term" value="C:cytoplasm"/>
    <property type="evidence" value="ECO:0007669"/>
    <property type="project" value="TreeGrafter"/>
</dbReference>
<dbReference type="Gene3D" id="1.10.10.1830">
    <property type="entry name" value="Non-ribosomal peptide synthase, adenylation domain"/>
    <property type="match status" value="1"/>
</dbReference>
<dbReference type="InterPro" id="IPR009081">
    <property type="entry name" value="PP-bd_ACP"/>
</dbReference>
<dbReference type="Pfam" id="PF13193">
    <property type="entry name" value="AMP-binding_C"/>
    <property type="match status" value="1"/>
</dbReference>
<dbReference type="FunFam" id="3.40.50.12780:FF:000012">
    <property type="entry name" value="Non-ribosomal peptide synthetase"/>
    <property type="match status" value="1"/>
</dbReference>
<dbReference type="InterPro" id="IPR025110">
    <property type="entry name" value="AMP-bd_C"/>
</dbReference>
<evidence type="ECO:0000256" key="2">
    <source>
        <dbReference type="ARBA" id="ARBA00006432"/>
    </source>
</evidence>
<protein>
    <submittedName>
        <fullName evidence="6">Amino acid adenylation domain-containing protein</fullName>
    </submittedName>
</protein>
<dbReference type="GO" id="GO:0003824">
    <property type="term" value="F:catalytic activity"/>
    <property type="evidence" value="ECO:0007669"/>
    <property type="project" value="InterPro"/>
</dbReference>
<dbReference type="Gene3D" id="1.10.1200.10">
    <property type="entry name" value="ACP-like"/>
    <property type="match status" value="1"/>
</dbReference>
<proteinExistence type="inferred from homology"/>
<dbReference type="InterPro" id="IPR045851">
    <property type="entry name" value="AMP-bd_C_sf"/>
</dbReference>
<dbReference type="NCBIfam" id="TIGR01733">
    <property type="entry name" value="AA-adenyl-dom"/>
    <property type="match status" value="1"/>
</dbReference>
<dbReference type="PANTHER" id="PTHR45527:SF1">
    <property type="entry name" value="FATTY ACID SYNTHASE"/>
    <property type="match status" value="1"/>
</dbReference>
<dbReference type="PROSITE" id="PS00012">
    <property type="entry name" value="PHOSPHOPANTETHEINE"/>
    <property type="match status" value="1"/>
</dbReference>
<dbReference type="Gene3D" id="3.30.300.30">
    <property type="match status" value="1"/>
</dbReference>
<reference evidence="6 7" key="1">
    <citation type="submission" date="2020-08" db="EMBL/GenBank/DDBJ databases">
        <title>Genomic Encyclopedia of Type Strains, Phase IV (KMG-V): Genome sequencing to study the core and pangenomes of soil and plant-associated prokaryotes.</title>
        <authorList>
            <person name="Whitman W."/>
        </authorList>
    </citation>
    <scope>NUCLEOTIDE SEQUENCE [LARGE SCALE GENOMIC DNA]</scope>
    <source>
        <strain evidence="6 7">MP7CTX6</strain>
    </source>
</reference>
<comment type="cofactor">
    <cofactor evidence="1">
        <name>pantetheine 4'-phosphate</name>
        <dbReference type="ChEBI" id="CHEBI:47942"/>
    </cofactor>
</comment>
<dbReference type="RefSeq" id="WP_183868383.1">
    <property type="nucleotide sequence ID" value="NZ_JACHCF010000008.1"/>
</dbReference>
<dbReference type="SUPFAM" id="SSF47336">
    <property type="entry name" value="ACP-like"/>
    <property type="match status" value="1"/>
</dbReference>
<organism evidence="6 7">
    <name type="scientific">Pedobacter cryoconitis</name>
    <dbReference type="NCBI Taxonomy" id="188932"/>
    <lineage>
        <taxon>Bacteria</taxon>
        <taxon>Pseudomonadati</taxon>
        <taxon>Bacteroidota</taxon>
        <taxon>Sphingobacteriia</taxon>
        <taxon>Sphingobacteriales</taxon>
        <taxon>Sphingobacteriaceae</taxon>
        <taxon>Pedobacter</taxon>
    </lineage>
</organism>
<dbReference type="InterPro" id="IPR044894">
    <property type="entry name" value="TubC_N_sf"/>
</dbReference>
<dbReference type="GO" id="GO:0043041">
    <property type="term" value="P:amino acid activation for nonribosomal peptide biosynthetic process"/>
    <property type="evidence" value="ECO:0007669"/>
    <property type="project" value="TreeGrafter"/>
</dbReference>
<dbReference type="InterPro" id="IPR023213">
    <property type="entry name" value="CAT-like_dom_sf"/>
</dbReference>
<name>A0A7W8YVK2_9SPHI</name>
<dbReference type="PROSITE" id="PS50075">
    <property type="entry name" value="CARRIER"/>
    <property type="match status" value="1"/>
</dbReference>
<comment type="caution">
    <text evidence="6">The sequence shown here is derived from an EMBL/GenBank/DDBJ whole genome shotgun (WGS) entry which is preliminary data.</text>
</comment>
<dbReference type="InterPro" id="IPR036736">
    <property type="entry name" value="ACP-like_sf"/>
</dbReference>
<dbReference type="FunFam" id="3.40.50.980:FF:000001">
    <property type="entry name" value="Non-ribosomal peptide synthetase"/>
    <property type="match status" value="1"/>
</dbReference>
<feature type="domain" description="Carrier" evidence="5">
    <location>
        <begin position="1009"/>
        <end position="1086"/>
    </location>
</feature>
<gene>
    <name evidence="6" type="ORF">HDE69_003547</name>
</gene>
<dbReference type="InterPro" id="IPR010071">
    <property type="entry name" value="AA_adenyl_dom"/>
</dbReference>
<dbReference type="FunFam" id="1.10.1200.10:FF:000005">
    <property type="entry name" value="Nonribosomal peptide synthetase 1"/>
    <property type="match status" value="1"/>
</dbReference>
<dbReference type="SUPFAM" id="SSF56801">
    <property type="entry name" value="Acetyl-CoA synthetase-like"/>
    <property type="match status" value="1"/>
</dbReference>
<dbReference type="Pfam" id="PF00668">
    <property type="entry name" value="Condensation"/>
    <property type="match status" value="1"/>
</dbReference>
<dbReference type="SMART" id="SM00823">
    <property type="entry name" value="PKS_PP"/>
    <property type="match status" value="1"/>
</dbReference>
<dbReference type="InterPro" id="IPR000873">
    <property type="entry name" value="AMP-dep_synth/lig_dom"/>
</dbReference>
<dbReference type="Gene3D" id="3.30.559.10">
    <property type="entry name" value="Chloramphenicol acetyltransferase-like domain"/>
    <property type="match status" value="1"/>
</dbReference>
<dbReference type="Pfam" id="PF00550">
    <property type="entry name" value="PP-binding"/>
    <property type="match status" value="1"/>
</dbReference>
<dbReference type="EMBL" id="JACHCF010000008">
    <property type="protein sequence ID" value="MBB5622472.1"/>
    <property type="molecule type" value="Genomic_DNA"/>
</dbReference>
<evidence type="ECO:0000313" key="6">
    <source>
        <dbReference type="EMBL" id="MBB5622472.1"/>
    </source>
</evidence>
<evidence type="ECO:0000256" key="1">
    <source>
        <dbReference type="ARBA" id="ARBA00001957"/>
    </source>
</evidence>
<dbReference type="Proteomes" id="UP000537718">
    <property type="component" value="Unassembled WGS sequence"/>
</dbReference>
<dbReference type="CDD" id="cd19531">
    <property type="entry name" value="LCL_NRPS-like"/>
    <property type="match status" value="1"/>
</dbReference>
<keyword evidence="3" id="KW-0596">Phosphopantetheine</keyword>
<dbReference type="CDD" id="cd05930">
    <property type="entry name" value="A_NRPS"/>
    <property type="match status" value="1"/>
</dbReference>
<dbReference type="Pfam" id="PF18563">
    <property type="entry name" value="TubC_N"/>
    <property type="match status" value="1"/>
</dbReference>
<dbReference type="InterPro" id="IPR006162">
    <property type="entry name" value="Ppantetheine_attach_site"/>
</dbReference>
<evidence type="ECO:0000313" key="7">
    <source>
        <dbReference type="Proteomes" id="UP000537718"/>
    </source>
</evidence>
<dbReference type="SUPFAM" id="SSF52777">
    <property type="entry name" value="CoA-dependent acyltransferases"/>
    <property type="match status" value="2"/>
</dbReference>
<dbReference type="GO" id="GO:0044550">
    <property type="term" value="P:secondary metabolite biosynthetic process"/>
    <property type="evidence" value="ECO:0007669"/>
    <property type="project" value="UniProtKB-ARBA"/>
</dbReference>
<dbReference type="Gene3D" id="3.40.50.980">
    <property type="match status" value="2"/>
</dbReference>